<dbReference type="EMBL" id="BAAARW010000020">
    <property type="protein sequence ID" value="GAA2432361.1"/>
    <property type="molecule type" value="Genomic_DNA"/>
</dbReference>
<organism evidence="4 5">
    <name type="scientific">Actinomadura vinacea</name>
    <dbReference type="NCBI Taxonomy" id="115336"/>
    <lineage>
        <taxon>Bacteria</taxon>
        <taxon>Bacillati</taxon>
        <taxon>Actinomycetota</taxon>
        <taxon>Actinomycetes</taxon>
        <taxon>Streptosporangiales</taxon>
        <taxon>Thermomonosporaceae</taxon>
        <taxon>Actinomadura</taxon>
    </lineage>
</organism>
<dbReference type="PANTHER" id="PTHR30055:SF235">
    <property type="entry name" value="TRANSCRIPTIONAL REGULATORY PROTEIN"/>
    <property type="match status" value="1"/>
</dbReference>
<sequence>MGPTRAERRRRSEQRILTAARTLFAARGYERTTIRAVAEEAGVDPSLVIQNFGSKRELFSRAVRITAVPDTGAEPVEQLLETLGLKLGGLPPQSLAMMRSMLTHPEAADSARALLERQVDQIGEALTCEDASLRAALAVSVMLGVSIGHQLLELSALSEASPNDIARLLRPSLQALLRPVPEADS</sequence>
<dbReference type="RefSeq" id="WP_344592432.1">
    <property type="nucleotide sequence ID" value="NZ_BAAARW010000020.1"/>
</dbReference>
<dbReference type="Gene3D" id="1.10.357.10">
    <property type="entry name" value="Tetracycline Repressor, domain 2"/>
    <property type="match status" value="1"/>
</dbReference>
<evidence type="ECO:0000256" key="1">
    <source>
        <dbReference type="ARBA" id="ARBA00023125"/>
    </source>
</evidence>
<proteinExistence type="predicted"/>
<dbReference type="InterPro" id="IPR041678">
    <property type="entry name" value="TetR_C_16"/>
</dbReference>
<accession>A0ABN3JMF4</accession>
<gene>
    <name evidence="4" type="ORF">GCM10010191_52960</name>
</gene>
<dbReference type="SUPFAM" id="SSF46689">
    <property type="entry name" value="Homeodomain-like"/>
    <property type="match status" value="1"/>
</dbReference>
<dbReference type="InterPro" id="IPR050109">
    <property type="entry name" value="HTH-type_TetR-like_transc_reg"/>
</dbReference>
<dbReference type="PANTHER" id="PTHR30055">
    <property type="entry name" value="HTH-TYPE TRANSCRIPTIONAL REGULATOR RUTR"/>
    <property type="match status" value="1"/>
</dbReference>
<dbReference type="SUPFAM" id="SSF48498">
    <property type="entry name" value="Tetracyclin repressor-like, C-terminal domain"/>
    <property type="match status" value="1"/>
</dbReference>
<dbReference type="Pfam" id="PF17920">
    <property type="entry name" value="TetR_C_16"/>
    <property type="match status" value="1"/>
</dbReference>
<dbReference type="InterPro" id="IPR001647">
    <property type="entry name" value="HTH_TetR"/>
</dbReference>
<dbReference type="PRINTS" id="PR00455">
    <property type="entry name" value="HTHTETR"/>
</dbReference>
<evidence type="ECO:0000313" key="4">
    <source>
        <dbReference type="EMBL" id="GAA2432361.1"/>
    </source>
</evidence>
<evidence type="ECO:0000259" key="3">
    <source>
        <dbReference type="PROSITE" id="PS50977"/>
    </source>
</evidence>
<evidence type="ECO:0000313" key="5">
    <source>
        <dbReference type="Proteomes" id="UP001501231"/>
    </source>
</evidence>
<feature type="DNA-binding region" description="H-T-H motif" evidence="2">
    <location>
        <begin position="33"/>
        <end position="52"/>
    </location>
</feature>
<dbReference type="Pfam" id="PF00440">
    <property type="entry name" value="TetR_N"/>
    <property type="match status" value="1"/>
</dbReference>
<dbReference type="Gene3D" id="1.10.10.60">
    <property type="entry name" value="Homeodomain-like"/>
    <property type="match status" value="1"/>
</dbReference>
<keyword evidence="5" id="KW-1185">Reference proteome</keyword>
<keyword evidence="1 2" id="KW-0238">DNA-binding</keyword>
<protein>
    <submittedName>
        <fullName evidence="4">TetR family transcriptional regulator</fullName>
    </submittedName>
</protein>
<comment type="caution">
    <text evidence="4">The sequence shown here is derived from an EMBL/GenBank/DDBJ whole genome shotgun (WGS) entry which is preliminary data.</text>
</comment>
<feature type="domain" description="HTH tetR-type" evidence="3">
    <location>
        <begin position="10"/>
        <end position="70"/>
    </location>
</feature>
<dbReference type="PROSITE" id="PS50977">
    <property type="entry name" value="HTH_TETR_2"/>
    <property type="match status" value="1"/>
</dbReference>
<name>A0ABN3JMF4_9ACTN</name>
<reference evidence="4 5" key="1">
    <citation type="journal article" date="2019" name="Int. J. Syst. Evol. Microbiol.">
        <title>The Global Catalogue of Microorganisms (GCM) 10K type strain sequencing project: providing services to taxonomists for standard genome sequencing and annotation.</title>
        <authorList>
            <consortium name="The Broad Institute Genomics Platform"/>
            <consortium name="The Broad Institute Genome Sequencing Center for Infectious Disease"/>
            <person name="Wu L."/>
            <person name="Ma J."/>
        </authorList>
    </citation>
    <scope>NUCLEOTIDE SEQUENCE [LARGE SCALE GENOMIC DNA]</scope>
    <source>
        <strain evidence="4 5">JCM 3325</strain>
    </source>
</reference>
<dbReference type="InterPro" id="IPR036271">
    <property type="entry name" value="Tet_transcr_reg_TetR-rel_C_sf"/>
</dbReference>
<dbReference type="InterPro" id="IPR009057">
    <property type="entry name" value="Homeodomain-like_sf"/>
</dbReference>
<evidence type="ECO:0000256" key="2">
    <source>
        <dbReference type="PROSITE-ProRule" id="PRU00335"/>
    </source>
</evidence>
<dbReference type="Proteomes" id="UP001501231">
    <property type="component" value="Unassembled WGS sequence"/>
</dbReference>